<feature type="domain" description="Aldehyde dehydrogenase" evidence="3">
    <location>
        <begin position="6"/>
        <end position="453"/>
    </location>
</feature>
<dbReference type="InterPro" id="IPR044151">
    <property type="entry name" value="ALDH_KGSADH"/>
</dbReference>
<keyword evidence="1" id="KW-0560">Oxidoreductase</keyword>
<reference evidence="5" key="1">
    <citation type="journal article" date="2019" name="Int. J. Syst. Evol. Microbiol.">
        <title>The Global Catalogue of Microorganisms (GCM) 10K type strain sequencing project: providing services to taxonomists for standard genome sequencing and annotation.</title>
        <authorList>
            <consortium name="The Broad Institute Genomics Platform"/>
            <consortium name="The Broad Institute Genome Sequencing Center for Infectious Disease"/>
            <person name="Wu L."/>
            <person name="Ma J."/>
        </authorList>
    </citation>
    <scope>NUCLEOTIDE SEQUENCE [LARGE SCALE GENOMIC DNA]</scope>
    <source>
        <strain evidence="5">JCM 17810</strain>
    </source>
</reference>
<sequence length="517" mass="54553">MTTMAAETGPTDLDILVHAAHEAYQGAYGVPPRERAGWLTAIADALDGAADELVDLAQEETHLPEPRLRGELTRTTFQLRLLADEVVAGQPLDATIDHHDPDWGMGPRPDLRRVNVPLGVVGVFGASNFPFAFSVMGGDSASALAAGCAVVHKIHQAHGRLGKRTADIVIDALGETSAPEDLFTAVTGQEAAEALVDHPLVKAVGFTGSTAVGRILRERINARPEPIPFYGELGSTNPVFVTEQAWAARRDQLLADYAGSLTLGMGQFCTKPGVLFVPDLDESATATLSEALAGTPRFPMLSERLAEGYGKAVAAVSATDGVETLIDGADRRDRVDAVAAAEEDDDGDDDDGGVDDEPSPTVLVTTAEEVRSRPEILGEEMFGPAGLVIRYGSESQLAAVAELLEGQLTATVHGEPGEHPAELLSVLETRAGRVIWNGWPTGVTVSYAQQHGGPHPATTAPGTTSVGTAAVRRFVRPVSFQSFADEHLPPALQEDNPWGIARRVDGVWHGPHETGGA</sequence>
<dbReference type="SUPFAM" id="SSF53720">
    <property type="entry name" value="ALDH-like"/>
    <property type="match status" value="1"/>
</dbReference>
<dbReference type="InterPro" id="IPR015590">
    <property type="entry name" value="Aldehyde_DH_dom"/>
</dbReference>
<protein>
    <submittedName>
        <fullName evidence="4">Aldehyde dehydrogenase (NADP(+))</fullName>
    </submittedName>
</protein>
<dbReference type="PANTHER" id="PTHR43353">
    <property type="entry name" value="SUCCINATE-SEMIALDEHYDE DEHYDROGENASE, MITOCHONDRIAL"/>
    <property type="match status" value="1"/>
</dbReference>
<comment type="caution">
    <text evidence="4">The sequence shown here is derived from an EMBL/GenBank/DDBJ whole genome shotgun (WGS) entry which is preliminary data.</text>
</comment>
<evidence type="ECO:0000313" key="5">
    <source>
        <dbReference type="Proteomes" id="UP001500622"/>
    </source>
</evidence>
<feature type="region of interest" description="Disordered" evidence="2">
    <location>
        <begin position="340"/>
        <end position="360"/>
    </location>
</feature>
<dbReference type="Gene3D" id="3.40.309.10">
    <property type="entry name" value="Aldehyde Dehydrogenase, Chain A, domain 2"/>
    <property type="match status" value="1"/>
</dbReference>
<gene>
    <name evidence="4" type="ORF">GCM10023169_29450</name>
</gene>
<dbReference type="InterPro" id="IPR016162">
    <property type="entry name" value="Ald_DH_N"/>
</dbReference>
<proteinExistence type="predicted"/>
<dbReference type="Pfam" id="PF00171">
    <property type="entry name" value="Aldedh"/>
    <property type="match status" value="1"/>
</dbReference>
<dbReference type="PANTHER" id="PTHR43353:SF3">
    <property type="entry name" value="ALDEHYDE DEHYDROGENASE-RELATED"/>
    <property type="match status" value="1"/>
</dbReference>
<evidence type="ECO:0000259" key="3">
    <source>
        <dbReference type="Pfam" id="PF00171"/>
    </source>
</evidence>
<feature type="compositionally biased region" description="Acidic residues" evidence="2">
    <location>
        <begin position="341"/>
        <end position="358"/>
    </location>
</feature>
<evidence type="ECO:0000313" key="4">
    <source>
        <dbReference type="EMBL" id="GAA4428386.1"/>
    </source>
</evidence>
<evidence type="ECO:0000256" key="1">
    <source>
        <dbReference type="ARBA" id="ARBA00023002"/>
    </source>
</evidence>
<dbReference type="InterPro" id="IPR050740">
    <property type="entry name" value="Aldehyde_DH_Superfamily"/>
</dbReference>
<dbReference type="CDD" id="cd07129">
    <property type="entry name" value="ALDH_KGSADH"/>
    <property type="match status" value="1"/>
</dbReference>
<evidence type="ECO:0000256" key="2">
    <source>
        <dbReference type="SAM" id="MobiDB-lite"/>
    </source>
</evidence>
<dbReference type="Gene3D" id="3.40.605.10">
    <property type="entry name" value="Aldehyde Dehydrogenase, Chain A, domain 1"/>
    <property type="match status" value="1"/>
</dbReference>
<accession>A0ABP8LGB4</accession>
<dbReference type="Proteomes" id="UP001500622">
    <property type="component" value="Unassembled WGS sequence"/>
</dbReference>
<dbReference type="EMBL" id="BAABGN010000012">
    <property type="protein sequence ID" value="GAA4428386.1"/>
    <property type="molecule type" value="Genomic_DNA"/>
</dbReference>
<name>A0ABP8LGB4_9MICO</name>
<dbReference type="InterPro" id="IPR016163">
    <property type="entry name" value="Ald_DH_C"/>
</dbReference>
<dbReference type="InterPro" id="IPR016161">
    <property type="entry name" value="Ald_DH/histidinol_DH"/>
</dbReference>
<keyword evidence="5" id="KW-1185">Reference proteome</keyword>
<dbReference type="RefSeq" id="WP_345217032.1">
    <property type="nucleotide sequence ID" value="NZ_BAABGN010000012.1"/>
</dbReference>
<organism evidence="4 5">
    <name type="scientific">Georgenia halophila</name>
    <dbReference type="NCBI Taxonomy" id="620889"/>
    <lineage>
        <taxon>Bacteria</taxon>
        <taxon>Bacillati</taxon>
        <taxon>Actinomycetota</taxon>
        <taxon>Actinomycetes</taxon>
        <taxon>Micrococcales</taxon>
        <taxon>Bogoriellaceae</taxon>
        <taxon>Georgenia</taxon>
    </lineage>
</organism>